<keyword evidence="2" id="KW-0378">Hydrolase</keyword>
<reference evidence="4 5" key="1">
    <citation type="journal article" date="2016" name="Proc. Natl. Acad. Sci. U.S.A.">
        <title>Comparative genomics of biotechnologically important yeasts.</title>
        <authorList>
            <person name="Riley R."/>
            <person name="Haridas S."/>
            <person name="Wolfe K.H."/>
            <person name="Lopes M.R."/>
            <person name="Hittinger C.T."/>
            <person name="Goeker M."/>
            <person name="Salamov A.A."/>
            <person name="Wisecaver J.H."/>
            <person name="Long T.M."/>
            <person name="Calvey C.H."/>
            <person name="Aerts A.L."/>
            <person name="Barry K.W."/>
            <person name="Choi C."/>
            <person name="Clum A."/>
            <person name="Coughlan A.Y."/>
            <person name="Deshpande S."/>
            <person name="Douglass A.P."/>
            <person name="Hanson S.J."/>
            <person name="Klenk H.-P."/>
            <person name="LaButti K.M."/>
            <person name="Lapidus A."/>
            <person name="Lindquist E.A."/>
            <person name="Lipzen A.M."/>
            <person name="Meier-Kolthoff J.P."/>
            <person name="Ohm R.A."/>
            <person name="Otillar R.P."/>
            <person name="Pangilinan J.L."/>
            <person name="Peng Y."/>
            <person name="Rokas A."/>
            <person name="Rosa C.A."/>
            <person name="Scheuner C."/>
            <person name="Sibirny A.A."/>
            <person name="Slot J.C."/>
            <person name="Stielow J.B."/>
            <person name="Sun H."/>
            <person name="Kurtzman C.P."/>
            <person name="Blackwell M."/>
            <person name="Grigoriev I.V."/>
            <person name="Jeffries T.W."/>
        </authorList>
    </citation>
    <scope>NUCLEOTIDE SEQUENCE [LARGE SCALE GENOMIC DNA]</scope>
    <source>
        <strain evidence="4 5">NRRL Y-11557</strain>
    </source>
</reference>
<dbReference type="AlphaFoldDB" id="A0A1E3Q2W7"/>
<evidence type="ECO:0000256" key="2">
    <source>
        <dbReference type="ARBA" id="ARBA00022801"/>
    </source>
</evidence>
<dbReference type="InterPro" id="IPR016291">
    <property type="entry name" value="Isochorismatase"/>
</dbReference>
<dbReference type="PANTHER" id="PTHR43540">
    <property type="entry name" value="PEROXYUREIDOACRYLATE/UREIDOACRYLATE AMIDOHYDROLASE-RELATED"/>
    <property type="match status" value="1"/>
</dbReference>
<organism evidence="4 5">
    <name type="scientific">Lipomyces starkeyi NRRL Y-11557</name>
    <dbReference type="NCBI Taxonomy" id="675824"/>
    <lineage>
        <taxon>Eukaryota</taxon>
        <taxon>Fungi</taxon>
        <taxon>Dikarya</taxon>
        <taxon>Ascomycota</taxon>
        <taxon>Saccharomycotina</taxon>
        <taxon>Lipomycetes</taxon>
        <taxon>Lipomycetales</taxon>
        <taxon>Lipomycetaceae</taxon>
        <taxon>Lipomyces</taxon>
    </lineage>
</organism>
<dbReference type="EMBL" id="KV454296">
    <property type="protein sequence ID" value="ODQ71844.1"/>
    <property type="molecule type" value="Genomic_DNA"/>
</dbReference>
<dbReference type="InterPro" id="IPR000868">
    <property type="entry name" value="Isochorismatase-like_dom"/>
</dbReference>
<accession>A0A1E3Q2W7</accession>
<dbReference type="CDD" id="cd00431">
    <property type="entry name" value="cysteine_hydrolases"/>
    <property type="match status" value="1"/>
</dbReference>
<dbReference type="OrthoDB" id="1739143at2759"/>
<evidence type="ECO:0000259" key="3">
    <source>
        <dbReference type="Pfam" id="PF00857"/>
    </source>
</evidence>
<feature type="domain" description="Isochorismatase-like" evidence="3">
    <location>
        <begin position="11"/>
        <end position="191"/>
    </location>
</feature>
<dbReference type="Proteomes" id="UP000094385">
    <property type="component" value="Unassembled WGS sequence"/>
</dbReference>
<dbReference type="PRINTS" id="PR01398">
    <property type="entry name" value="ISCHRISMTASE"/>
</dbReference>
<dbReference type="SUPFAM" id="SSF52499">
    <property type="entry name" value="Isochorismatase-like hydrolases"/>
    <property type="match status" value="1"/>
</dbReference>
<dbReference type="InterPro" id="IPR050272">
    <property type="entry name" value="Isochorismatase-like_hydrls"/>
</dbReference>
<dbReference type="GO" id="GO:0008908">
    <property type="term" value="F:isochorismatase activity"/>
    <property type="evidence" value="ECO:0007669"/>
    <property type="project" value="InterPro"/>
</dbReference>
<evidence type="ECO:0000256" key="1">
    <source>
        <dbReference type="ARBA" id="ARBA00006336"/>
    </source>
</evidence>
<dbReference type="Gene3D" id="3.40.50.850">
    <property type="entry name" value="Isochorismatase-like"/>
    <property type="match status" value="1"/>
</dbReference>
<gene>
    <name evidence="4" type="ORF">LIPSTDRAFT_72497</name>
</gene>
<evidence type="ECO:0000313" key="5">
    <source>
        <dbReference type="Proteomes" id="UP000094385"/>
    </source>
</evidence>
<keyword evidence="5" id="KW-1185">Reference proteome</keyword>
<evidence type="ECO:0000313" key="4">
    <source>
        <dbReference type="EMBL" id="ODQ71844.1"/>
    </source>
</evidence>
<name>A0A1E3Q2W7_LIPST</name>
<dbReference type="Pfam" id="PF00857">
    <property type="entry name" value="Isochorismatase"/>
    <property type="match status" value="1"/>
</dbReference>
<proteinExistence type="inferred from homology"/>
<protein>
    <recommendedName>
        <fullName evidence="3">Isochorismatase-like domain-containing protein</fullName>
    </recommendedName>
</protein>
<comment type="similarity">
    <text evidence="1">Belongs to the isochorismatase family.</text>
</comment>
<dbReference type="PANTHER" id="PTHR43540:SF1">
    <property type="entry name" value="ISOCHORISMATASE HYDROLASE"/>
    <property type="match status" value="1"/>
</dbReference>
<dbReference type="InterPro" id="IPR036380">
    <property type="entry name" value="Isochorismatase-like_sf"/>
</dbReference>
<sequence>MAANKIVPSRTALFLLDLQVMYAKMDPSFDALMAHTASVVKAARRKGITIVHCRVAFTESEIANVPDTNPTFSQLKHDPSRAAMFNVNSSEAAFHPAVAPEDGDIVVRKNRVGPFFNAPQDVHAIFKGRGIDTLLLGGVSTGGAVAATVVQASDLDYRLFVVEDSCADPNKETHEFLMKFFAKRATVIKSEELKTLVK</sequence>